<dbReference type="SUPFAM" id="SSF51905">
    <property type="entry name" value="FAD/NAD(P)-binding domain"/>
    <property type="match status" value="1"/>
</dbReference>
<dbReference type="PRINTS" id="PR00469">
    <property type="entry name" value="PNDRDTASEII"/>
</dbReference>
<feature type="domain" description="FAD/NAD(P)-binding" evidence="4">
    <location>
        <begin position="12"/>
        <end position="294"/>
    </location>
</feature>
<evidence type="ECO:0000256" key="2">
    <source>
        <dbReference type="ARBA" id="ARBA00023002"/>
    </source>
</evidence>
<dbReference type="RefSeq" id="WP_166395582.1">
    <property type="nucleotide sequence ID" value="NZ_CP045121.1"/>
</dbReference>
<keyword evidence="1" id="KW-0285">Flavoprotein</keyword>
<dbReference type="InterPro" id="IPR023753">
    <property type="entry name" value="FAD/NAD-binding_dom"/>
</dbReference>
<evidence type="ECO:0000256" key="1">
    <source>
        <dbReference type="ARBA" id="ARBA00022630"/>
    </source>
</evidence>
<sequence length="330" mass="34579">MQVTGRQDPATYDVVVVGGGAAGLSGALALGRARRSVLVIDAGEPRNAPASGVHVFLTREGMNPAALLEAGREDVRRYGAEVLEGRVASAARVDEGFTVGLEDGRRVGARRLLVATGLFDELPDVPGIRERWGRDVLHCPYCHGWEVRDEPIGVLASNPWAAHQALLFRQWSDDVTLFLHDAPRPTDEEAEGLAARGIAVVEGEVASLEIVGDRLAGVRMGSGEVVALRALAVAPRAVARTEVFEGLGLRTTGHPSGLGEHVEADAVGLTSVPGVWVAGNAADLAAQVISAAAAGVRAGAAINADLIAEETEHAVTAYRARREARTAGRR</sequence>
<keyword evidence="6" id="KW-1185">Reference proteome</keyword>
<evidence type="ECO:0000313" key="6">
    <source>
        <dbReference type="Proteomes" id="UP000502706"/>
    </source>
</evidence>
<evidence type="ECO:0000256" key="3">
    <source>
        <dbReference type="ARBA" id="ARBA00048132"/>
    </source>
</evidence>
<organism evidence="5 6">
    <name type="scientific">Rubrobacter marinus</name>
    <dbReference type="NCBI Taxonomy" id="2653852"/>
    <lineage>
        <taxon>Bacteria</taxon>
        <taxon>Bacillati</taxon>
        <taxon>Actinomycetota</taxon>
        <taxon>Rubrobacteria</taxon>
        <taxon>Rubrobacterales</taxon>
        <taxon>Rubrobacteraceae</taxon>
        <taxon>Rubrobacter</taxon>
    </lineage>
</organism>
<dbReference type="InterPro" id="IPR050097">
    <property type="entry name" value="Ferredoxin-NADP_redctase_2"/>
</dbReference>
<keyword evidence="2" id="KW-0560">Oxidoreductase</keyword>
<dbReference type="PRINTS" id="PR00368">
    <property type="entry name" value="FADPNR"/>
</dbReference>
<accession>A0A6G8PU84</accession>
<protein>
    <submittedName>
        <fullName evidence="5">FAD-binding protein</fullName>
    </submittedName>
</protein>
<evidence type="ECO:0000313" key="5">
    <source>
        <dbReference type="EMBL" id="QIN77903.1"/>
    </source>
</evidence>
<reference evidence="5 6" key="1">
    <citation type="submission" date="2019-10" db="EMBL/GenBank/DDBJ databases">
        <title>Rubrobacter sp nov SCSIO 52915 isolated from a deep-sea sediment in the South China Sea.</title>
        <authorList>
            <person name="Chen R.W."/>
        </authorList>
    </citation>
    <scope>NUCLEOTIDE SEQUENCE [LARGE SCALE GENOMIC DNA]</scope>
    <source>
        <strain evidence="5 6">SCSIO 52915</strain>
    </source>
</reference>
<dbReference type="AlphaFoldDB" id="A0A6G8PU84"/>
<dbReference type="InterPro" id="IPR036188">
    <property type="entry name" value="FAD/NAD-bd_sf"/>
</dbReference>
<dbReference type="EMBL" id="CP045121">
    <property type="protein sequence ID" value="QIN77903.1"/>
    <property type="molecule type" value="Genomic_DNA"/>
</dbReference>
<dbReference type="KEGG" id="rmar:GBA65_04525"/>
<dbReference type="Proteomes" id="UP000502706">
    <property type="component" value="Chromosome"/>
</dbReference>
<gene>
    <name evidence="5" type="ORF">GBA65_04525</name>
</gene>
<dbReference type="Pfam" id="PF07992">
    <property type="entry name" value="Pyr_redox_2"/>
    <property type="match status" value="1"/>
</dbReference>
<dbReference type="PANTHER" id="PTHR48105">
    <property type="entry name" value="THIOREDOXIN REDUCTASE 1-RELATED-RELATED"/>
    <property type="match status" value="1"/>
</dbReference>
<evidence type="ECO:0000259" key="4">
    <source>
        <dbReference type="Pfam" id="PF07992"/>
    </source>
</evidence>
<dbReference type="Gene3D" id="3.50.50.60">
    <property type="entry name" value="FAD/NAD(P)-binding domain"/>
    <property type="match status" value="2"/>
</dbReference>
<proteinExistence type="predicted"/>
<comment type="catalytic activity">
    <reaction evidence="3">
        <text>[thioredoxin]-dithiol + NADP(+) = [thioredoxin]-disulfide + NADPH + H(+)</text>
        <dbReference type="Rhea" id="RHEA:20345"/>
        <dbReference type="Rhea" id="RHEA-COMP:10698"/>
        <dbReference type="Rhea" id="RHEA-COMP:10700"/>
        <dbReference type="ChEBI" id="CHEBI:15378"/>
        <dbReference type="ChEBI" id="CHEBI:29950"/>
        <dbReference type="ChEBI" id="CHEBI:50058"/>
        <dbReference type="ChEBI" id="CHEBI:57783"/>
        <dbReference type="ChEBI" id="CHEBI:58349"/>
        <dbReference type="EC" id="1.8.1.9"/>
    </reaction>
</comment>
<name>A0A6G8PU84_9ACTN</name>
<dbReference type="GO" id="GO:0004791">
    <property type="term" value="F:thioredoxin-disulfide reductase (NADPH) activity"/>
    <property type="evidence" value="ECO:0007669"/>
    <property type="project" value="UniProtKB-EC"/>
</dbReference>